<dbReference type="Proteomes" id="UP000023152">
    <property type="component" value="Unassembled WGS sequence"/>
</dbReference>
<accession>X6LM44</accession>
<feature type="transmembrane region" description="Helical" evidence="1">
    <location>
        <begin position="41"/>
        <end position="61"/>
    </location>
</feature>
<sequence length="281" mass="32619">MGNASSHEPSVGPGLKSNSYVSGRTLFRSILNQLLLLPDALFSRKFAVSLGLVCLFIYVAFRKFRRFRIFLKNKGYQMNTELLCTIHHICRWHLPIVLNDITILYFIHNKTKVAINNISTEAKGTASSKPLELLLTLSNLGLCFCIHAFIKKFCLPSLTSLFEMLIEKPIHKVFFEDIRTIDELLSQNLENVPHLNDIVWEYIGTPYEGIDMEEITEIRTYTQGLKRIILLQEANNRGFENNHFLLGTHYFSPNFIFNMDLRFIDKFTHIKLRVVSYILHF</sequence>
<dbReference type="AlphaFoldDB" id="X6LM44"/>
<evidence type="ECO:0000313" key="3">
    <source>
        <dbReference type="Proteomes" id="UP000023152"/>
    </source>
</evidence>
<reference evidence="2 3" key="1">
    <citation type="journal article" date="2013" name="Curr. Biol.">
        <title>The Genome of the Foraminiferan Reticulomyxa filosa.</title>
        <authorList>
            <person name="Glockner G."/>
            <person name="Hulsmann N."/>
            <person name="Schleicher M."/>
            <person name="Noegel A.A."/>
            <person name="Eichinger L."/>
            <person name="Gallinger C."/>
            <person name="Pawlowski J."/>
            <person name="Sierra R."/>
            <person name="Euteneuer U."/>
            <person name="Pillet L."/>
            <person name="Moustafa A."/>
            <person name="Platzer M."/>
            <person name="Groth M."/>
            <person name="Szafranski K."/>
            <person name="Schliwa M."/>
        </authorList>
    </citation>
    <scope>NUCLEOTIDE SEQUENCE [LARGE SCALE GENOMIC DNA]</scope>
</reference>
<gene>
    <name evidence="2" type="ORF">RFI_35031</name>
</gene>
<name>X6LM44_RETFI</name>
<protein>
    <submittedName>
        <fullName evidence="2">Uncharacterized protein</fullName>
    </submittedName>
</protein>
<evidence type="ECO:0000256" key="1">
    <source>
        <dbReference type="SAM" id="Phobius"/>
    </source>
</evidence>
<keyword evidence="3" id="KW-1185">Reference proteome</keyword>
<proteinExistence type="predicted"/>
<dbReference type="EMBL" id="ASPP01035871">
    <property type="protein sequence ID" value="ETO02406.1"/>
    <property type="molecule type" value="Genomic_DNA"/>
</dbReference>
<evidence type="ECO:0000313" key="2">
    <source>
        <dbReference type="EMBL" id="ETO02406.1"/>
    </source>
</evidence>
<organism evidence="2 3">
    <name type="scientific">Reticulomyxa filosa</name>
    <dbReference type="NCBI Taxonomy" id="46433"/>
    <lineage>
        <taxon>Eukaryota</taxon>
        <taxon>Sar</taxon>
        <taxon>Rhizaria</taxon>
        <taxon>Retaria</taxon>
        <taxon>Foraminifera</taxon>
        <taxon>Monothalamids</taxon>
        <taxon>Reticulomyxidae</taxon>
        <taxon>Reticulomyxa</taxon>
    </lineage>
</organism>
<feature type="non-terminal residue" evidence="2">
    <location>
        <position position="281"/>
    </location>
</feature>
<keyword evidence="1" id="KW-0472">Membrane</keyword>
<keyword evidence="1" id="KW-1133">Transmembrane helix</keyword>
<keyword evidence="1" id="KW-0812">Transmembrane</keyword>
<comment type="caution">
    <text evidence="2">The sequence shown here is derived from an EMBL/GenBank/DDBJ whole genome shotgun (WGS) entry which is preliminary data.</text>
</comment>